<reference evidence="2 3" key="1">
    <citation type="submission" date="2024-09" db="EMBL/GenBank/DDBJ databases">
        <authorList>
            <person name="Sun Q."/>
            <person name="Mori K."/>
        </authorList>
    </citation>
    <scope>NUCLEOTIDE SEQUENCE [LARGE SCALE GENOMIC DNA]</scope>
    <source>
        <strain evidence="2 3">JCM 15389</strain>
    </source>
</reference>
<feature type="region of interest" description="Disordered" evidence="1">
    <location>
        <begin position="1"/>
        <end position="26"/>
    </location>
</feature>
<comment type="caution">
    <text evidence="2">The sequence shown here is derived from an EMBL/GenBank/DDBJ whole genome shotgun (WGS) entry which is preliminary data.</text>
</comment>
<evidence type="ECO:0000256" key="1">
    <source>
        <dbReference type="SAM" id="MobiDB-lite"/>
    </source>
</evidence>
<evidence type="ECO:0000313" key="3">
    <source>
        <dbReference type="Proteomes" id="UP001589788"/>
    </source>
</evidence>
<proteinExistence type="predicted"/>
<dbReference type="EMBL" id="JBHLYQ010000020">
    <property type="protein sequence ID" value="MFC0081209.1"/>
    <property type="molecule type" value="Genomic_DNA"/>
</dbReference>
<protein>
    <recommendedName>
        <fullName evidence="4">Photosynthesis system II assembly factor Ycf48/Hcf136-like domain-containing protein</fullName>
    </recommendedName>
</protein>
<dbReference type="Proteomes" id="UP001589788">
    <property type="component" value="Unassembled WGS sequence"/>
</dbReference>
<dbReference type="RefSeq" id="WP_377788226.1">
    <property type="nucleotide sequence ID" value="NZ_JBHLYQ010000020.1"/>
</dbReference>
<organism evidence="2 3">
    <name type="scientific">Aciditerrimonas ferrireducens</name>
    <dbReference type="NCBI Taxonomy" id="667306"/>
    <lineage>
        <taxon>Bacteria</taxon>
        <taxon>Bacillati</taxon>
        <taxon>Actinomycetota</taxon>
        <taxon>Acidimicrobiia</taxon>
        <taxon>Acidimicrobiales</taxon>
        <taxon>Acidimicrobiaceae</taxon>
        <taxon>Aciditerrimonas</taxon>
    </lineage>
</organism>
<evidence type="ECO:0008006" key="4">
    <source>
        <dbReference type="Google" id="ProtNLM"/>
    </source>
</evidence>
<dbReference type="SUPFAM" id="SSF110296">
    <property type="entry name" value="Oligoxyloglucan reducing end-specific cellobiohydrolase"/>
    <property type="match status" value="1"/>
</dbReference>
<keyword evidence="3" id="KW-1185">Reference proteome</keyword>
<sequence length="148" mass="14642">MSRTSGTAAPSGLQPGAPPGSGLDAEALMSTDAGARWRLVTEAAGDQGVEVLACPTSRRCVGVGNGPPLNGAGVLAGPPAPSRWRAEGIPGGVGKLVAVACPTRHDCVAVGTVPGGAVVLVSQDAGRRWQQAAMPTFVEEPLLGPLSG</sequence>
<name>A0ABV6C4I0_9ACTN</name>
<evidence type="ECO:0000313" key="2">
    <source>
        <dbReference type="EMBL" id="MFC0081209.1"/>
    </source>
</evidence>
<accession>A0ABV6C4I0</accession>
<gene>
    <name evidence="2" type="ORF">ACFFRE_03415</name>
</gene>